<evidence type="ECO:0000256" key="1">
    <source>
        <dbReference type="SAM" id="SignalP"/>
    </source>
</evidence>
<dbReference type="InterPro" id="IPR054464">
    <property type="entry name" value="ULD_fung"/>
</dbReference>
<keyword evidence="4" id="KW-1185">Reference proteome</keyword>
<proteinExistence type="predicted"/>
<dbReference type="PANTHER" id="PTHR38886:SF1">
    <property type="entry name" value="NACHT-NTPASE AND P-LOOP NTPASES N-TERMINAL DOMAIN-CONTAINING PROTEIN"/>
    <property type="match status" value="1"/>
</dbReference>
<sequence length="277" mass="31076">MATFSFGSFGDIMALASLTITCARSLSDSTGSASDFRDFIDELQSLKDDLDNVAAHLPTAMDTANPSPSSSFPDYSRRAIEQCHMAMEVFHNNVKKYGNRLNGNGPKSWFYKILWAIWKKDQITDFRLKFARHRHAISMLQFALQNAQLSRIAAVVDVPPSVKNTPANSIEFVDAVGTSMFLHINWCSTWKMLDALVKARFCDAPFGEFVQDGEYNISRNGGKTIIRPQEWARVVQAGMVVEMSVVLKQGRFDRKKICPICGYLNSDGSPRAGWIDW</sequence>
<dbReference type="AlphaFoldDB" id="A0A4Y7PHU5"/>
<dbReference type="VEuPathDB" id="FungiDB:BD410DRAFT_846332"/>
<feature type="domain" description="Ubiquitin-like" evidence="2">
    <location>
        <begin position="167"/>
        <end position="248"/>
    </location>
</feature>
<accession>A0A4Y7PHU5</accession>
<gene>
    <name evidence="3" type="ORF">BD410DRAFT_846332</name>
</gene>
<reference evidence="3 4" key="1">
    <citation type="submission" date="2018-06" db="EMBL/GenBank/DDBJ databases">
        <title>A transcriptomic atlas of mushroom development highlights an independent origin of complex multicellularity.</title>
        <authorList>
            <consortium name="DOE Joint Genome Institute"/>
            <person name="Krizsan K."/>
            <person name="Almasi E."/>
            <person name="Merenyi Z."/>
            <person name="Sahu N."/>
            <person name="Viragh M."/>
            <person name="Koszo T."/>
            <person name="Mondo S."/>
            <person name="Kiss B."/>
            <person name="Balint B."/>
            <person name="Kues U."/>
            <person name="Barry K."/>
            <person name="Hegedus J.C."/>
            <person name="Henrissat B."/>
            <person name="Johnson J."/>
            <person name="Lipzen A."/>
            <person name="Ohm R."/>
            <person name="Nagy I."/>
            <person name="Pangilinan J."/>
            <person name="Yan J."/>
            <person name="Xiong Y."/>
            <person name="Grigoriev I.V."/>
            <person name="Hibbett D.S."/>
            <person name="Nagy L.G."/>
        </authorList>
    </citation>
    <scope>NUCLEOTIDE SEQUENCE [LARGE SCALE GENOMIC DNA]</scope>
    <source>
        <strain evidence="3 4">SZMC22713</strain>
    </source>
</reference>
<dbReference type="STRING" id="50990.A0A4Y7PHU5"/>
<protein>
    <recommendedName>
        <fullName evidence="2">Ubiquitin-like domain-containing protein</fullName>
    </recommendedName>
</protein>
<evidence type="ECO:0000259" key="2">
    <source>
        <dbReference type="Pfam" id="PF22893"/>
    </source>
</evidence>
<feature type="signal peptide" evidence="1">
    <location>
        <begin position="1"/>
        <end position="25"/>
    </location>
</feature>
<name>A0A4Y7PHU5_9AGAM</name>
<organism evidence="3 4">
    <name type="scientific">Rickenella mellea</name>
    <dbReference type="NCBI Taxonomy" id="50990"/>
    <lineage>
        <taxon>Eukaryota</taxon>
        <taxon>Fungi</taxon>
        <taxon>Dikarya</taxon>
        <taxon>Basidiomycota</taxon>
        <taxon>Agaricomycotina</taxon>
        <taxon>Agaricomycetes</taxon>
        <taxon>Hymenochaetales</taxon>
        <taxon>Rickenellaceae</taxon>
        <taxon>Rickenella</taxon>
    </lineage>
</organism>
<keyword evidence="1" id="KW-0732">Signal</keyword>
<dbReference type="PANTHER" id="PTHR38886">
    <property type="entry name" value="SESA DOMAIN-CONTAINING PROTEIN"/>
    <property type="match status" value="1"/>
</dbReference>
<dbReference type="Pfam" id="PF22893">
    <property type="entry name" value="ULD_2"/>
    <property type="match status" value="1"/>
</dbReference>
<feature type="chain" id="PRO_5021499628" description="Ubiquitin-like domain-containing protein" evidence="1">
    <location>
        <begin position="26"/>
        <end position="277"/>
    </location>
</feature>
<dbReference type="Proteomes" id="UP000294933">
    <property type="component" value="Unassembled WGS sequence"/>
</dbReference>
<evidence type="ECO:0000313" key="4">
    <source>
        <dbReference type="Proteomes" id="UP000294933"/>
    </source>
</evidence>
<dbReference type="EMBL" id="ML170388">
    <property type="protein sequence ID" value="TDL14119.1"/>
    <property type="molecule type" value="Genomic_DNA"/>
</dbReference>
<dbReference type="OrthoDB" id="3271094at2759"/>
<evidence type="ECO:0000313" key="3">
    <source>
        <dbReference type="EMBL" id="TDL14119.1"/>
    </source>
</evidence>